<dbReference type="InterPro" id="IPR003439">
    <property type="entry name" value="ABC_transporter-like_ATP-bd"/>
</dbReference>
<keyword evidence="6" id="KW-1185">Reference proteome</keyword>
<dbReference type="RefSeq" id="WP_342795293.1">
    <property type="nucleotide sequence ID" value="NZ_BAAAMZ010000031.1"/>
</dbReference>
<proteinExistence type="predicted"/>
<keyword evidence="2" id="KW-0547">Nucleotide-binding</keyword>
<dbReference type="SMART" id="SM00382">
    <property type="entry name" value="AAA"/>
    <property type="match status" value="1"/>
</dbReference>
<evidence type="ECO:0000313" key="6">
    <source>
        <dbReference type="Proteomes" id="UP000317940"/>
    </source>
</evidence>
<sequence>MGGLKLAGVGKQYRRGAPWVLRGADLDVPAGALVRIEGANGSGKSTLLKLVGGIEPPSRGRIELTGRRAYVPERFPPALPFDAGDYLRRLGRIHGLDARTAAARADEWLDRFGIADRAGTPLSRLSKGTCQKVAVAQALLAEADVLLLDEAWTGLDQDSRALLDQAAADRAAAGGTVLFVDHDLHRLAGLTTAAYRVQDGALTPAQPAAPVDPDRPPVRIRVAAPELPDRLPGDPKRAEPAPDGTVLLRVAAEHSDALLRRLLAADAHIVEVRGEDA</sequence>
<gene>
    <name evidence="5" type="ORF">FHX73_112082</name>
</gene>
<dbReference type="GO" id="GO:0005524">
    <property type="term" value="F:ATP binding"/>
    <property type="evidence" value="ECO:0007669"/>
    <property type="project" value="UniProtKB-KW"/>
</dbReference>
<dbReference type="Pfam" id="PF00005">
    <property type="entry name" value="ABC_tran"/>
    <property type="match status" value="1"/>
</dbReference>
<dbReference type="AlphaFoldDB" id="A0A561UG00"/>
<comment type="caution">
    <text evidence="5">The sequence shown here is derived from an EMBL/GenBank/DDBJ whole genome shotgun (WGS) entry which is preliminary data.</text>
</comment>
<dbReference type="GO" id="GO:0016887">
    <property type="term" value="F:ATP hydrolysis activity"/>
    <property type="evidence" value="ECO:0007669"/>
    <property type="project" value="InterPro"/>
</dbReference>
<evidence type="ECO:0000256" key="2">
    <source>
        <dbReference type="ARBA" id="ARBA00022741"/>
    </source>
</evidence>
<feature type="domain" description="ABC transporter" evidence="4">
    <location>
        <begin position="4"/>
        <end position="224"/>
    </location>
</feature>
<dbReference type="Gene3D" id="3.40.50.300">
    <property type="entry name" value="P-loop containing nucleotide triphosphate hydrolases"/>
    <property type="match status" value="1"/>
</dbReference>
<dbReference type="PANTHER" id="PTHR42939">
    <property type="entry name" value="ABC TRANSPORTER ATP-BINDING PROTEIN ALBC-RELATED"/>
    <property type="match status" value="1"/>
</dbReference>
<dbReference type="PROSITE" id="PS50893">
    <property type="entry name" value="ABC_TRANSPORTER_2"/>
    <property type="match status" value="1"/>
</dbReference>
<dbReference type="InterPro" id="IPR003593">
    <property type="entry name" value="AAA+_ATPase"/>
</dbReference>
<dbReference type="PANTHER" id="PTHR42939:SF1">
    <property type="entry name" value="ABC TRANSPORTER ATP-BINDING PROTEIN ALBC-RELATED"/>
    <property type="match status" value="1"/>
</dbReference>
<dbReference type="InterPro" id="IPR051782">
    <property type="entry name" value="ABC_Transporter_VariousFunc"/>
</dbReference>
<dbReference type="Proteomes" id="UP000317940">
    <property type="component" value="Unassembled WGS sequence"/>
</dbReference>
<reference evidence="5 6" key="1">
    <citation type="submission" date="2019-06" db="EMBL/GenBank/DDBJ databases">
        <title>Sequencing the genomes of 1000 actinobacteria strains.</title>
        <authorList>
            <person name="Klenk H.-P."/>
        </authorList>
    </citation>
    <scope>NUCLEOTIDE SEQUENCE [LARGE SCALE GENOMIC DNA]</scope>
    <source>
        <strain evidence="5 6">DSM 44826</strain>
    </source>
</reference>
<keyword evidence="3" id="KW-0067">ATP-binding</keyword>
<dbReference type="EMBL" id="VIWT01000001">
    <property type="protein sequence ID" value="TWF98276.1"/>
    <property type="molecule type" value="Genomic_DNA"/>
</dbReference>
<keyword evidence="1" id="KW-0813">Transport</keyword>
<name>A0A561UG00_9ACTN</name>
<evidence type="ECO:0000313" key="5">
    <source>
        <dbReference type="EMBL" id="TWF98276.1"/>
    </source>
</evidence>
<protein>
    <submittedName>
        <fullName evidence="5">ABC-type multidrug transport system ATPase subunit</fullName>
    </submittedName>
</protein>
<evidence type="ECO:0000256" key="1">
    <source>
        <dbReference type="ARBA" id="ARBA00022448"/>
    </source>
</evidence>
<evidence type="ECO:0000259" key="4">
    <source>
        <dbReference type="PROSITE" id="PS50893"/>
    </source>
</evidence>
<dbReference type="InterPro" id="IPR027417">
    <property type="entry name" value="P-loop_NTPase"/>
</dbReference>
<organism evidence="5 6">
    <name type="scientific">Kitasatospora viridis</name>
    <dbReference type="NCBI Taxonomy" id="281105"/>
    <lineage>
        <taxon>Bacteria</taxon>
        <taxon>Bacillati</taxon>
        <taxon>Actinomycetota</taxon>
        <taxon>Actinomycetes</taxon>
        <taxon>Kitasatosporales</taxon>
        <taxon>Streptomycetaceae</taxon>
        <taxon>Kitasatospora</taxon>
    </lineage>
</organism>
<dbReference type="SUPFAM" id="SSF52540">
    <property type="entry name" value="P-loop containing nucleoside triphosphate hydrolases"/>
    <property type="match status" value="1"/>
</dbReference>
<evidence type="ECO:0000256" key="3">
    <source>
        <dbReference type="ARBA" id="ARBA00022840"/>
    </source>
</evidence>
<accession>A0A561UG00</accession>